<reference evidence="2 4" key="3">
    <citation type="submission" date="2018-06" db="EMBL/GenBank/DDBJ databases">
        <authorList>
            <consortium name="Pathogen Informatics"/>
            <person name="Doyle S."/>
        </authorList>
    </citation>
    <scope>NUCLEOTIDE SEQUENCE [LARGE SCALE GENOMIC DNA]</scope>
    <source>
        <strain evidence="2 4">NCTC12957</strain>
    </source>
</reference>
<dbReference type="InterPro" id="IPR012477">
    <property type="entry name" value="Glyco_transf_52"/>
</dbReference>
<proteinExistence type="predicted"/>
<evidence type="ECO:0000313" key="4">
    <source>
        <dbReference type="Proteomes" id="UP000255213"/>
    </source>
</evidence>
<evidence type="ECO:0000313" key="3">
    <source>
        <dbReference type="Proteomes" id="UP000186437"/>
    </source>
</evidence>
<dbReference type="AlphaFoldDB" id="A0A1Q8EDJ9"/>
<protein>
    <submittedName>
        <fullName evidence="2">Capsular polysaccharide biosynthesis protein CpsK(V)</fullName>
    </submittedName>
</protein>
<dbReference type="RefSeq" id="WP_075099170.1">
    <property type="nucleotide sequence ID" value="NZ_MSJL01000019.1"/>
</dbReference>
<reference evidence="3" key="1">
    <citation type="submission" date="2016-12" db="EMBL/GenBank/DDBJ databases">
        <authorList>
            <person name="Gulvik C.A."/>
        </authorList>
    </citation>
    <scope>NUCLEOTIDE SEQUENCE [LARGE SCALE GENOMIC DNA]</scope>
    <source>
        <strain evidence="3">ATCC 51725</strain>
    </source>
</reference>
<keyword evidence="3" id="KW-1185">Reference proteome</keyword>
<accession>A0A1Q8EDJ9</accession>
<dbReference type="Pfam" id="PF07922">
    <property type="entry name" value="Glyco_transf_52"/>
    <property type="match status" value="1"/>
</dbReference>
<dbReference type="Proteomes" id="UP000255213">
    <property type="component" value="Unassembled WGS sequence"/>
</dbReference>
<dbReference type="EMBL" id="UHEN01000001">
    <property type="protein sequence ID" value="SUN08160.1"/>
    <property type="molecule type" value="Genomic_DNA"/>
</dbReference>
<dbReference type="Proteomes" id="UP000186437">
    <property type="component" value="Unassembled WGS sequence"/>
</dbReference>
<organism evidence="1 3">
    <name type="scientific">Streptococcus acidominimus</name>
    <dbReference type="NCBI Taxonomy" id="1326"/>
    <lineage>
        <taxon>Bacteria</taxon>
        <taxon>Bacillati</taxon>
        <taxon>Bacillota</taxon>
        <taxon>Bacilli</taxon>
        <taxon>Lactobacillales</taxon>
        <taxon>Streptococcaceae</taxon>
        <taxon>Streptococcus</taxon>
    </lineage>
</organism>
<name>A0A1Q8EDJ9_STRAI</name>
<dbReference type="OrthoDB" id="1100792at2"/>
<gene>
    <name evidence="1" type="ORF">BU200_05230</name>
    <name evidence="2" type="ORF">NCTC12957_01749</name>
</gene>
<evidence type="ECO:0000313" key="1">
    <source>
        <dbReference type="EMBL" id="OLF49823.1"/>
    </source>
</evidence>
<reference evidence="1" key="2">
    <citation type="submission" date="2016-12" db="EMBL/GenBank/DDBJ databases">
        <authorList>
            <person name="Song W.-J."/>
            <person name="Kurnit D.M."/>
        </authorList>
    </citation>
    <scope>NUCLEOTIDE SEQUENCE [LARGE SCALE GENOMIC DNA]</scope>
    <source>
        <strain evidence="1">ATCC 51725</strain>
    </source>
</reference>
<sequence>MKKLYICHTVYHLLITMCHLDFCEDSHLLLFDTISDRELLVKRLRKLNYTGLVFFEAKDCTDYAQYDLQDFDEIYLFNDWTYIGQYLRSNKQSYSLIEDGYNYYAYHSYPESFSRLRQIYHCIFRNSLPLGYSKYVKQIELNSLEVLKDTDKRRKKCKEVPRLALFSNLSDLKKERLLSLFAVKPIEVRSQDTLLVLTQPLYQDGLAGFETAEKQLAFYQKIVDSYKQERTIYFKVHPRDEIDYSAIEDVVFLRQDVPMELYEFVGNYYFDTGITHSSTALEYLSCVGEKIVLCDMKGKMSEK</sequence>
<evidence type="ECO:0000313" key="2">
    <source>
        <dbReference type="EMBL" id="SUN08160.1"/>
    </source>
</evidence>
<dbReference type="Gene3D" id="3.40.50.11110">
    <property type="entry name" value="Sialyltransferase, C-terminal GT-B Rossman nucleotide-binding domain"/>
    <property type="match status" value="1"/>
</dbReference>
<dbReference type="EMBL" id="MSJL01000019">
    <property type="protein sequence ID" value="OLF49823.1"/>
    <property type="molecule type" value="Genomic_DNA"/>
</dbReference>